<dbReference type="PANTHER" id="PTHR24416">
    <property type="entry name" value="TYROSINE-PROTEIN KINASE RECEPTOR"/>
    <property type="match status" value="1"/>
</dbReference>
<dbReference type="CDD" id="cd00192">
    <property type="entry name" value="PTKc"/>
    <property type="match status" value="1"/>
</dbReference>
<evidence type="ECO:0000256" key="14">
    <source>
        <dbReference type="ARBA" id="ARBA00023157"/>
    </source>
</evidence>
<evidence type="ECO:0000256" key="12">
    <source>
        <dbReference type="ARBA" id="ARBA00023136"/>
    </source>
</evidence>
<keyword evidence="12 22" id="KW-0472">Membrane</keyword>
<dbReference type="GO" id="GO:0007169">
    <property type="term" value="P:cell surface receptor protein tyrosine kinase signaling pathway"/>
    <property type="evidence" value="ECO:0007669"/>
    <property type="project" value="TreeGrafter"/>
</dbReference>
<evidence type="ECO:0000256" key="18">
    <source>
        <dbReference type="PIRSR" id="PIRSR000615-1"/>
    </source>
</evidence>
<dbReference type="AlphaFoldDB" id="A0A177B0Y4"/>
<feature type="domain" description="Ig-like" evidence="24">
    <location>
        <begin position="98"/>
        <end position="187"/>
    </location>
</feature>
<dbReference type="InterPro" id="IPR017441">
    <property type="entry name" value="Protein_kinase_ATP_BS"/>
</dbReference>
<gene>
    <name evidence="25" type="ORF">A3Q56_04480</name>
</gene>
<feature type="binding site" evidence="19 21">
    <location>
        <position position="436"/>
    </location>
    <ligand>
        <name>ATP</name>
        <dbReference type="ChEBI" id="CHEBI:30616"/>
    </ligand>
</feature>
<keyword evidence="14" id="KW-1015">Disulfide bond</keyword>
<evidence type="ECO:0000256" key="8">
    <source>
        <dbReference type="ARBA" id="ARBA00022741"/>
    </source>
</evidence>
<keyword evidence="17" id="KW-0393">Immunoglobulin domain</keyword>
<dbReference type="InterPro" id="IPR011009">
    <property type="entry name" value="Kinase-like_dom_sf"/>
</dbReference>
<evidence type="ECO:0000256" key="3">
    <source>
        <dbReference type="ARBA" id="ARBA00011902"/>
    </source>
</evidence>
<dbReference type="InterPro" id="IPR036179">
    <property type="entry name" value="Ig-like_dom_sf"/>
</dbReference>
<evidence type="ECO:0000256" key="13">
    <source>
        <dbReference type="ARBA" id="ARBA00023137"/>
    </source>
</evidence>
<feature type="active site" description="Proton acceptor" evidence="18">
    <location>
        <position position="575"/>
    </location>
</feature>
<dbReference type="InterPro" id="IPR003598">
    <property type="entry name" value="Ig_sub2"/>
</dbReference>
<dbReference type="InterPro" id="IPR013098">
    <property type="entry name" value="Ig_I-set"/>
</dbReference>
<dbReference type="Pfam" id="PF07679">
    <property type="entry name" value="I-set"/>
    <property type="match status" value="1"/>
</dbReference>
<proteinExistence type="predicted"/>
<dbReference type="GO" id="GO:0043235">
    <property type="term" value="C:receptor complex"/>
    <property type="evidence" value="ECO:0007669"/>
    <property type="project" value="TreeGrafter"/>
</dbReference>
<dbReference type="GO" id="GO:0012505">
    <property type="term" value="C:endomembrane system"/>
    <property type="evidence" value="ECO:0007669"/>
    <property type="project" value="UniProtKB-SubCell"/>
</dbReference>
<dbReference type="Gene3D" id="1.10.510.10">
    <property type="entry name" value="Transferase(Phosphotransferase) domain 1"/>
    <property type="match status" value="1"/>
</dbReference>
<dbReference type="Pfam" id="PF07714">
    <property type="entry name" value="PK_Tyr_Ser-Thr"/>
    <property type="match status" value="1"/>
</dbReference>
<dbReference type="InterPro" id="IPR000719">
    <property type="entry name" value="Prot_kinase_dom"/>
</dbReference>
<keyword evidence="8 19" id="KW-0547">Nucleotide-binding</keyword>
<dbReference type="PANTHER" id="PTHR24416:SF550">
    <property type="entry name" value="FIBROBLAST GROWTH FACTOR RECEPTOR HOMOLOG 1-RELATED"/>
    <property type="match status" value="1"/>
</dbReference>
<dbReference type="FunFam" id="1.10.510.10:FF:001512">
    <property type="entry name" value="Receptor tyrosine-protein kinase erbB-2"/>
    <property type="match status" value="1"/>
</dbReference>
<dbReference type="InterPro" id="IPR001245">
    <property type="entry name" value="Ser-Thr/Tyr_kinase_cat_dom"/>
</dbReference>
<evidence type="ECO:0000256" key="6">
    <source>
        <dbReference type="ARBA" id="ARBA00022729"/>
    </source>
</evidence>
<dbReference type="GO" id="GO:0005524">
    <property type="term" value="F:ATP binding"/>
    <property type="evidence" value="ECO:0007669"/>
    <property type="project" value="UniProtKB-UniRule"/>
</dbReference>
<dbReference type="PROSITE" id="PS50011">
    <property type="entry name" value="PROTEIN_KINASE_DOM"/>
    <property type="match status" value="1"/>
</dbReference>
<evidence type="ECO:0000256" key="20">
    <source>
        <dbReference type="PIRSR" id="PIRSR000615-3"/>
    </source>
</evidence>
<feature type="binding site" evidence="19">
    <location>
        <begin position="412"/>
        <end position="419"/>
    </location>
    <ligand>
        <name>ATP</name>
        <dbReference type="ChEBI" id="CHEBI:30616"/>
    </ligand>
</feature>
<dbReference type="SUPFAM" id="SSF56112">
    <property type="entry name" value="Protein kinase-like (PK-like)"/>
    <property type="match status" value="1"/>
</dbReference>
<dbReference type="FunFam" id="2.60.40.10:FF:000016">
    <property type="entry name" value="Fibroblast growth factor receptor"/>
    <property type="match status" value="1"/>
</dbReference>
<dbReference type="EC" id="2.7.10.1" evidence="3"/>
<keyword evidence="10 19" id="KW-0067">ATP-binding</keyword>
<evidence type="ECO:0000256" key="22">
    <source>
        <dbReference type="SAM" id="Phobius"/>
    </source>
</evidence>
<keyword evidence="11 22" id="KW-1133">Transmembrane helix</keyword>
<dbReference type="PIRSF" id="PIRSF000615">
    <property type="entry name" value="TyrPK_CSF1-R"/>
    <property type="match status" value="1"/>
</dbReference>
<dbReference type="SMART" id="SM00219">
    <property type="entry name" value="TyrKc"/>
    <property type="match status" value="1"/>
</dbReference>
<dbReference type="PROSITE" id="PS00107">
    <property type="entry name" value="PROTEIN_KINASE_ATP"/>
    <property type="match status" value="1"/>
</dbReference>
<dbReference type="PROSITE" id="PS50835">
    <property type="entry name" value="IG_LIKE"/>
    <property type="match status" value="2"/>
</dbReference>
<evidence type="ECO:0000256" key="16">
    <source>
        <dbReference type="ARBA" id="ARBA00023180"/>
    </source>
</evidence>
<sequence length="740" mass="85680">MPLTEASVERAFSKHRQFHNYLRENLSTEKLNDQLMMITERAFIIKNTEFNDTGLYECTASNYLGIIKREYGLEVTDEENFVPLLKLNYTESLKVGKPRWKYDMEYRSSIAVNVDNQVLLSCEVEGIPKPNIKWLKDSLPFYKRNRGIISINEYTLTMNNVDKTDQGYYTCVVSNKYGSIQNEFIVYVLNTPRYPPTIINEFKNKTVSVGQNVTMECSTESLSAPYIAWIKDATANVTHHTKLTEANSTSYALYYVLTNVTYQDAGKYVCFAANTVGSIVKPFWINVVDVVLDTNIPRFTFFAVILSVVLFLVFIIFIISYKFYSFKNSIHHVNKTVFIMKNNPSYNSKADQYKDEETTLLSIPKIYFKYKTNSKFNPVNLIKRTIQTHYIMTPDKKWEIPRNKLDLVDFIGNGAFGKVFRAKFKRKDSEVFVAVKMLKDDATEEGMRSLVQELELMKMMDQHENIISLIGACTENGRLLIIMECADYGNLKDFLTHNKESKLKKTRIKSDCGYSTKFAFPSESLNELKRLRTNSDQVPDLTYECELSLQTLTNYAIQIARGMNHFSDRKWVHRDLATRNILICQNSVLKIADFGLSRNIEEKDYYLKNSNSPLPLKWMAPESISNQIYTLKTDIWSYGVVLWEIFTLGATPYENIDSRILLKKLLNNYRLKIPLETPKIIQNIIKLCWNIDHEKRPLFSEVLCLIDRDSTNNSSQFTNDDIFLTDFSSNEKSEQVGTPV</sequence>
<dbReference type="InterPro" id="IPR003599">
    <property type="entry name" value="Ig_sub"/>
</dbReference>
<evidence type="ECO:0000256" key="2">
    <source>
        <dbReference type="ARBA" id="ARBA00004308"/>
    </source>
</evidence>
<evidence type="ECO:0000256" key="10">
    <source>
        <dbReference type="ARBA" id="ARBA00022840"/>
    </source>
</evidence>
<organism evidence="25 26">
    <name type="scientific">Intoshia linei</name>
    <dbReference type="NCBI Taxonomy" id="1819745"/>
    <lineage>
        <taxon>Eukaryota</taxon>
        <taxon>Metazoa</taxon>
        <taxon>Spiralia</taxon>
        <taxon>Lophotrochozoa</taxon>
        <taxon>Mesozoa</taxon>
        <taxon>Orthonectida</taxon>
        <taxon>Rhopaluridae</taxon>
        <taxon>Intoshia</taxon>
    </lineage>
</organism>
<feature type="domain" description="Ig-like" evidence="24">
    <location>
        <begin position="196"/>
        <end position="286"/>
    </location>
</feature>
<dbReference type="GO" id="GO:0048468">
    <property type="term" value="P:cell development"/>
    <property type="evidence" value="ECO:0007669"/>
    <property type="project" value="UniProtKB-ARBA"/>
</dbReference>
<evidence type="ECO:0000256" key="11">
    <source>
        <dbReference type="ARBA" id="ARBA00022989"/>
    </source>
</evidence>
<dbReference type="GO" id="GO:0030182">
    <property type="term" value="P:neuron differentiation"/>
    <property type="evidence" value="ECO:0007669"/>
    <property type="project" value="UniProtKB-ARBA"/>
</dbReference>
<dbReference type="GO" id="GO:0005886">
    <property type="term" value="C:plasma membrane"/>
    <property type="evidence" value="ECO:0007669"/>
    <property type="project" value="TreeGrafter"/>
</dbReference>
<keyword evidence="7" id="KW-0677">Repeat</keyword>
<feature type="binding site" evidence="20">
    <location>
        <position position="593"/>
    </location>
    <ligand>
        <name>Mg(2+)</name>
        <dbReference type="ChEBI" id="CHEBI:18420"/>
    </ligand>
</feature>
<evidence type="ECO:0000259" key="23">
    <source>
        <dbReference type="PROSITE" id="PS50011"/>
    </source>
</evidence>
<name>A0A177B0Y4_9BILA</name>
<keyword evidence="16" id="KW-0325">Glycoprotein</keyword>
<evidence type="ECO:0000259" key="24">
    <source>
        <dbReference type="PROSITE" id="PS50835"/>
    </source>
</evidence>
<dbReference type="InterPro" id="IPR020635">
    <property type="entry name" value="Tyr_kinase_cat_dom"/>
</dbReference>
<evidence type="ECO:0000313" key="26">
    <source>
        <dbReference type="Proteomes" id="UP000078046"/>
    </source>
</evidence>
<keyword evidence="4" id="KW-0808">Transferase</keyword>
<dbReference type="InterPro" id="IPR050122">
    <property type="entry name" value="RTK"/>
</dbReference>
<evidence type="ECO:0000256" key="17">
    <source>
        <dbReference type="ARBA" id="ARBA00023319"/>
    </source>
</evidence>
<protein>
    <recommendedName>
        <fullName evidence="3">receptor protein-tyrosine kinase</fullName>
        <ecNumber evidence="3">2.7.10.1</ecNumber>
    </recommendedName>
</protein>
<evidence type="ECO:0000256" key="21">
    <source>
        <dbReference type="PROSITE-ProRule" id="PRU10141"/>
    </source>
</evidence>
<dbReference type="GO" id="GO:0004714">
    <property type="term" value="F:transmembrane receptor protein tyrosine kinase activity"/>
    <property type="evidence" value="ECO:0007669"/>
    <property type="project" value="UniProtKB-EC"/>
</dbReference>
<evidence type="ECO:0000256" key="15">
    <source>
        <dbReference type="ARBA" id="ARBA00023170"/>
    </source>
</evidence>
<keyword evidence="26" id="KW-1185">Reference proteome</keyword>
<keyword evidence="5 22" id="KW-0812">Transmembrane</keyword>
<dbReference type="OrthoDB" id="5984265at2759"/>
<dbReference type="GO" id="GO:0050793">
    <property type="term" value="P:regulation of developmental process"/>
    <property type="evidence" value="ECO:0007669"/>
    <property type="project" value="UniProtKB-ARBA"/>
</dbReference>
<feature type="binding site" evidence="20">
    <location>
        <position position="580"/>
    </location>
    <ligand>
        <name>Mg(2+)</name>
        <dbReference type="ChEBI" id="CHEBI:18420"/>
    </ligand>
</feature>
<evidence type="ECO:0000256" key="5">
    <source>
        <dbReference type="ARBA" id="ARBA00022692"/>
    </source>
</evidence>
<dbReference type="GO" id="GO:0046872">
    <property type="term" value="F:metal ion binding"/>
    <property type="evidence" value="ECO:0007669"/>
    <property type="project" value="UniProtKB-KW"/>
</dbReference>
<dbReference type="Gene3D" id="2.60.40.10">
    <property type="entry name" value="Immunoglobulins"/>
    <property type="match status" value="2"/>
</dbReference>
<evidence type="ECO:0000256" key="1">
    <source>
        <dbReference type="ARBA" id="ARBA00004167"/>
    </source>
</evidence>
<evidence type="ECO:0000256" key="4">
    <source>
        <dbReference type="ARBA" id="ARBA00022679"/>
    </source>
</evidence>
<evidence type="ECO:0000313" key="25">
    <source>
        <dbReference type="EMBL" id="OAF67780.1"/>
    </source>
</evidence>
<keyword evidence="20" id="KW-0460">Magnesium</keyword>
<comment type="caution">
    <text evidence="25">The sequence shown here is derived from an EMBL/GenBank/DDBJ whole genome shotgun (WGS) entry which is preliminary data.</text>
</comment>
<dbReference type="SUPFAM" id="SSF48726">
    <property type="entry name" value="Immunoglobulin"/>
    <property type="match status" value="3"/>
</dbReference>
<feature type="transmembrane region" description="Helical" evidence="22">
    <location>
        <begin position="299"/>
        <end position="321"/>
    </location>
</feature>
<keyword evidence="15" id="KW-0675">Receptor</keyword>
<reference evidence="25 26" key="1">
    <citation type="submission" date="2016-04" db="EMBL/GenBank/DDBJ databases">
        <title>The genome of Intoshia linei affirms orthonectids as highly simplified spiralians.</title>
        <authorList>
            <person name="Mikhailov K.V."/>
            <person name="Slusarev G.S."/>
            <person name="Nikitin M.A."/>
            <person name="Logacheva M.D."/>
            <person name="Penin A."/>
            <person name="Aleoshin V."/>
            <person name="Panchin Y.V."/>
        </authorList>
    </citation>
    <scope>NUCLEOTIDE SEQUENCE [LARGE SCALE GENOMIC DNA]</scope>
    <source>
        <strain evidence="25">Intl2013</strain>
        <tissue evidence="25">Whole animal</tissue>
    </source>
</reference>
<feature type="binding site" evidence="19">
    <location>
        <position position="579"/>
    </location>
    <ligand>
        <name>ATP</name>
        <dbReference type="ChEBI" id="CHEBI:30616"/>
    </ligand>
</feature>
<comment type="subcellular location">
    <subcellularLocation>
        <location evidence="2">Endomembrane system</location>
    </subcellularLocation>
    <subcellularLocation>
        <location evidence="1">Membrane</location>
        <topology evidence="1">Single-pass membrane protein</topology>
    </subcellularLocation>
</comment>
<dbReference type="Proteomes" id="UP000078046">
    <property type="component" value="Unassembled WGS sequence"/>
</dbReference>
<keyword evidence="13" id="KW-0829">Tyrosine-protein kinase</keyword>
<dbReference type="InterPro" id="IPR013783">
    <property type="entry name" value="Ig-like_fold"/>
</dbReference>
<dbReference type="EMBL" id="LWCA01000578">
    <property type="protein sequence ID" value="OAF67780.1"/>
    <property type="molecule type" value="Genomic_DNA"/>
</dbReference>
<dbReference type="Pfam" id="PF13927">
    <property type="entry name" value="Ig_3"/>
    <property type="match status" value="1"/>
</dbReference>
<dbReference type="SMART" id="SM00409">
    <property type="entry name" value="IG"/>
    <property type="match status" value="3"/>
</dbReference>
<evidence type="ECO:0000256" key="9">
    <source>
        <dbReference type="ARBA" id="ARBA00022777"/>
    </source>
</evidence>
<dbReference type="Gene3D" id="3.30.200.20">
    <property type="entry name" value="Phosphorylase Kinase, domain 1"/>
    <property type="match status" value="1"/>
</dbReference>
<keyword evidence="20" id="KW-0479">Metal-binding</keyword>
<evidence type="ECO:0000256" key="7">
    <source>
        <dbReference type="ARBA" id="ARBA00022737"/>
    </source>
</evidence>
<dbReference type="InterPro" id="IPR007110">
    <property type="entry name" value="Ig-like_dom"/>
</dbReference>
<dbReference type="SMART" id="SM00408">
    <property type="entry name" value="IGc2"/>
    <property type="match status" value="2"/>
</dbReference>
<feature type="domain" description="Protein kinase" evidence="23">
    <location>
        <begin position="405"/>
        <end position="724"/>
    </location>
</feature>
<evidence type="ECO:0000256" key="19">
    <source>
        <dbReference type="PIRSR" id="PIRSR000615-2"/>
    </source>
</evidence>
<keyword evidence="9" id="KW-0418">Kinase</keyword>
<keyword evidence="6" id="KW-0732">Signal</keyword>
<accession>A0A177B0Y4</accession>